<feature type="transmembrane region" description="Helical" evidence="1">
    <location>
        <begin position="12"/>
        <end position="29"/>
    </location>
</feature>
<keyword evidence="1" id="KW-1133">Transmembrane helix</keyword>
<reference evidence="2" key="2">
    <citation type="journal article" date="2007" name="BMC Biol.">
        <title>A clade uniting the green algae Mesostigma viride and Chlorokybus atmophyticus represents the deepest branch of the Streptophyta in chloroplast genome-based phylogenies.</title>
        <authorList>
            <person name="Lemieux C."/>
            <person name="Otis C."/>
            <person name="Turmel M."/>
        </authorList>
    </citation>
    <scope>NUCLEOTIDE SEQUENCE [LARGE SCALE GENOMIC DNA]</scope>
    <source>
        <strain evidence="2">SAG 48.80</strain>
    </source>
</reference>
<protein>
    <submittedName>
        <fullName evidence="2">Uncharacterized protein</fullName>
    </submittedName>
</protein>
<geneLocation type="chloroplast" evidence="2"/>
<sequence length="90" mass="9592">MKKDPLKNIARIIAIIGPIVAAALYGRVFNPNPPYPPPTPPTATVPTIPTVTGIDSLIGEANSILSAVNNAQEVLNRLDRGISILKQRRA</sequence>
<keyword evidence="1" id="KW-0812">Transmembrane</keyword>
<keyword evidence="1" id="KW-0472">Membrane</keyword>
<gene>
    <name evidence="2" type="primary">orf90</name>
</gene>
<dbReference type="EMBL" id="DQ422812">
    <property type="protein sequence ID" value="ABM87976.1"/>
    <property type="molecule type" value="Genomic_DNA"/>
</dbReference>
<proteinExistence type="predicted"/>
<evidence type="ECO:0000313" key="2">
    <source>
        <dbReference type="EMBL" id="ABM87976.1"/>
    </source>
</evidence>
<name>A2CI40_CHLAT</name>
<accession>A2CI40</accession>
<keyword evidence="2" id="KW-0934">Plastid</keyword>
<dbReference type="AlphaFoldDB" id="A2CI40"/>
<keyword evidence="2" id="KW-0150">Chloroplast</keyword>
<organism evidence="2">
    <name type="scientific">Chlorokybus atmophyticus</name>
    <name type="common">Soil alga</name>
    <dbReference type="NCBI Taxonomy" id="3144"/>
    <lineage>
        <taxon>Eukaryota</taxon>
        <taxon>Viridiplantae</taxon>
        <taxon>Streptophyta</taxon>
        <taxon>Chlorokybophyceae</taxon>
        <taxon>Chlorokybales</taxon>
        <taxon>Chlorokybaceae</taxon>
        <taxon>Chlorokybus</taxon>
    </lineage>
</organism>
<reference evidence="2" key="1">
    <citation type="journal article" date="2006" name="Mol. Biol. Evol.">
        <title>The chloroplast genome sequence of Chara vulgaris sheds new light into the closest green algal relatives of land plants.</title>
        <authorList>
            <person name="Turmel M."/>
            <person name="Otis C."/>
            <person name="Lemieux C."/>
        </authorList>
    </citation>
    <scope>NUCLEOTIDE SEQUENCE</scope>
    <source>
        <strain evidence="2">SAG 48.80</strain>
    </source>
</reference>
<dbReference type="RefSeq" id="YP_001019069.1">
    <property type="nucleotide sequence ID" value="NC_008822.1"/>
</dbReference>
<dbReference type="GeneID" id="4783212"/>
<evidence type="ECO:0000256" key="1">
    <source>
        <dbReference type="SAM" id="Phobius"/>
    </source>
</evidence>